<feature type="region of interest" description="Disordered" evidence="1">
    <location>
        <begin position="1"/>
        <end position="33"/>
    </location>
</feature>
<gene>
    <name evidence="2" type="ORF">VSF3289_03305</name>
</gene>
<proteinExistence type="predicted"/>
<organism evidence="2 3">
    <name type="scientific">Vibrio scophthalmi</name>
    <dbReference type="NCBI Taxonomy" id="45658"/>
    <lineage>
        <taxon>Bacteria</taxon>
        <taxon>Pseudomonadati</taxon>
        <taxon>Pseudomonadota</taxon>
        <taxon>Gammaproteobacteria</taxon>
        <taxon>Vibrionales</taxon>
        <taxon>Vibrionaceae</taxon>
        <taxon>Vibrio</taxon>
    </lineage>
</organism>
<dbReference type="EMBL" id="MDCJ01000006">
    <property type="protein sequence ID" value="ODS09641.1"/>
    <property type="molecule type" value="Genomic_DNA"/>
</dbReference>
<evidence type="ECO:0000256" key="1">
    <source>
        <dbReference type="SAM" id="MobiDB-lite"/>
    </source>
</evidence>
<name>A0A1E3WJJ9_9VIBR</name>
<dbReference type="Proteomes" id="UP000095131">
    <property type="component" value="Unassembled WGS sequence"/>
</dbReference>
<reference evidence="2 3" key="1">
    <citation type="submission" date="2016-08" db="EMBL/GenBank/DDBJ databases">
        <title>Genome sequencing of Vibrio scophthalmi strain FP3289, an isolated from Paralichthys olivaceus.</title>
        <authorList>
            <person name="Han H.-J."/>
        </authorList>
    </citation>
    <scope>NUCLEOTIDE SEQUENCE [LARGE SCALE GENOMIC DNA]</scope>
    <source>
        <strain evidence="2 3">FP3289</strain>
    </source>
</reference>
<sequence length="106" mass="11963">MSDLKSRGASTSLSRRRNTEGAKKSGITTVKKRATTSYKVPPLTLRLSIADKQRVADWVDEVQEDAHHKVSPAKLYRALVEVKENMDDKELRVLNQKLAEAIDKMI</sequence>
<protein>
    <submittedName>
        <fullName evidence="2">Uncharacterized protein</fullName>
    </submittedName>
</protein>
<comment type="caution">
    <text evidence="2">The sequence shown here is derived from an EMBL/GenBank/DDBJ whole genome shotgun (WGS) entry which is preliminary data.</text>
</comment>
<accession>A0A1E3WJJ9</accession>
<evidence type="ECO:0000313" key="3">
    <source>
        <dbReference type="Proteomes" id="UP000095131"/>
    </source>
</evidence>
<dbReference type="RefSeq" id="WP_069447488.1">
    <property type="nucleotide sequence ID" value="NZ_MDCJ01000006.1"/>
</dbReference>
<dbReference type="AlphaFoldDB" id="A0A1E3WJJ9"/>
<evidence type="ECO:0000313" key="2">
    <source>
        <dbReference type="EMBL" id="ODS09641.1"/>
    </source>
</evidence>